<organism evidence="1">
    <name type="scientific">marine sediment metagenome</name>
    <dbReference type="NCBI Taxonomy" id="412755"/>
    <lineage>
        <taxon>unclassified sequences</taxon>
        <taxon>metagenomes</taxon>
        <taxon>ecological metagenomes</taxon>
    </lineage>
</organism>
<reference evidence="1" key="1">
    <citation type="journal article" date="2015" name="Nature">
        <title>Complex archaea that bridge the gap between prokaryotes and eukaryotes.</title>
        <authorList>
            <person name="Spang A."/>
            <person name="Saw J.H."/>
            <person name="Jorgensen S.L."/>
            <person name="Zaremba-Niedzwiedzka K."/>
            <person name="Martijn J."/>
            <person name="Lind A.E."/>
            <person name="van Eijk R."/>
            <person name="Schleper C."/>
            <person name="Guy L."/>
            <person name="Ettema T.J."/>
        </authorList>
    </citation>
    <scope>NUCLEOTIDE SEQUENCE</scope>
</reference>
<protein>
    <submittedName>
        <fullName evidence="1">Uncharacterized protein</fullName>
    </submittedName>
</protein>
<sequence>MVKIRLLDDPEVPVEDKAFLALERHEDGFAVVLVDSDGDKISQPFVLFLEPNSEGKLALSLATTPNPNFISRNSISNAITVNPSH</sequence>
<comment type="caution">
    <text evidence="1">The sequence shown here is derived from an EMBL/GenBank/DDBJ whole genome shotgun (WGS) entry which is preliminary data.</text>
</comment>
<gene>
    <name evidence="1" type="ORF">LCGC14_2235260</name>
</gene>
<proteinExistence type="predicted"/>
<evidence type="ECO:0000313" key="1">
    <source>
        <dbReference type="EMBL" id="KKL57452.1"/>
    </source>
</evidence>
<accession>A0A0F9G227</accession>
<dbReference type="AlphaFoldDB" id="A0A0F9G227"/>
<name>A0A0F9G227_9ZZZZ</name>
<dbReference type="EMBL" id="LAZR01030160">
    <property type="protein sequence ID" value="KKL57452.1"/>
    <property type="molecule type" value="Genomic_DNA"/>
</dbReference>